<accession>A0A3G3K5K6</accession>
<dbReference type="NCBIfam" id="NF041644">
    <property type="entry name" value="CBO0543_fam"/>
    <property type="match status" value="1"/>
</dbReference>
<feature type="transmembrane region" description="Helical" evidence="1">
    <location>
        <begin position="101"/>
        <end position="119"/>
    </location>
</feature>
<dbReference type="InterPro" id="IPR048147">
    <property type="entry name" value="CBO0543-like"/>
</dbReference>
<name>A0A3G3K5K6_9BACL</name>
<keyword evidence="1" id="KW-0812">Transmembrane</keyword>
<dbReference type="RefSeq" id="WP_123043802.1">
    <property type="nucleotide sequence ID" value="NZ_CP033433.1"/>
</dbReference>
<dbReference type="Proteomes" id="UP000269097">
    <property type="component" value="Chromosome"/>
</dbReference>
<sequence length="184" mass="22388">MDKEKEIAFIDENTHQIHELIRQKIQFWVHHVLFSRLWWLALALSVIPWVIWVMYRKKESTDRLLYSGMFVMVISLVLDVMGDQFGLWHYRFNLIPVLPTYFPWDLTLMPIFVMFLIQVRPTLHPIVKGLLFALVTSYIGEPIFEWLEIYTRNHWQRYYSLPIQFLIYVITHWLSKRKDFDPIS</sequence>
<feature type="transmembrane region" description="Helical" evidence="1">
    <location>
        <begin position="156"/>
        <end position="174"/>
    </location>
</feature>
<keyword evidence="1" id="KW-1133">Transmembrane helix</keyword>
<reference evidence="2 3" key="1">
    <citation type="submission" date="2018-10" db="EMBL/GenBank/DDBJ databases">
        <title>Genome Sequence of Cohnella sp.</title>
        <authorList>
            <person name="Srinivasan S."/>
            <person name="Kim M.K."/>
        </authorList>
    </citation>
    <scope>NUCLEOTIDE SEQUENCE [LARGE SCALE GENOMIC DNA]</scope>
    <source>
        <strain evidence="2 3">18JY8-7</strain>
    </source>
</reference>
<evidence type="ECO:0000313" key="3">
    <source>
        <dbReference type="Proteomes" id="UP000269097"/>
    </source>
</evidence>
<feature type="transmembrane region" description="Helical" evidence="1">
    <location>
        <begin position="37"/>
        <end position="55"/>
    </location>
</feature>
<organism evidence="2 3">
    <name type="scientific">Cohnella candidum</name>
    <dbReference type="NCBI Taxonomy" id="2674991"/>
    <lineage>
        <taxon>Bacteria</taxon>
        <taxon>Bacillati</taxon>
        <taxon>Bacillota</taxon>
        <taxon>Bacilli</taxon>
        <taxon>Bacillales</taxon>
        <taxon>Paenibacillaceae</taxon>
        <taxon>Cohnella</taxon>
    </lineage>
</organism>
<dbReference type="KEGG" id="coh:EAV92_18330"/>
<proteinExistence type="predicted"/>
<dbReference type="EMBL" id="CP033433">
    <property type="protein sequence ID" value="AYQ75722.1"/>
    <property type="molecule type" value="Genomic_DNA"/>
</dbReference>
<feature type="transmembrane region" description="Helical" evidence="1">
    <location>
        <begin position="64"/>
        <end position="81"/>
    </location>
</feature>
<keyword evidence="1" id="KW-0472">Membrane</keyword>
<protein>
    <submittedName>
        <fullName evidence="2">Uncharacterized protein</fullName>
    </submittedName>
</protein>
<evidence type="ECO:0000256" key="1">
    <source>
        <dbReference type="SAM" id="Phobius"/>
    </source>
</evidence>
<gene>
    <name evidence="2" type="ORF">EAV92_18330</name>
</gene>
<keyword evidence="3" id="KW-1185">Reference proteome</keyword>
<dbReference type="AlphaFoldDB" id="A0A3G3K5K6"/>
<evidence type="ECO:0000313" key="2">
    <source>
        <dbReference type="EMBL" id="AYQ75722.1"/>
    </source>
</evidence>